<accession>A0A2W1LRB7</accession>
<evidence type="ECO:0000313" key="2">
    <source>
        <dbReference type="EMBL" id="PZD97502.1"/>
    </source>
</evidence>
<keyword evidence="1" id="KW-0812">Transmembrane</keyword>
<keyword evidence="3" id="KW-1185">Reference proteome</keyword>
<reference evidence="2 3" key="1">
    <citation type="submission" date="2018-06" db="EMBL/GenBank/DDBJ databases">
        <title>Paenibacillus imtechensis sp. nov.</title>
        <authorList>
            <person name="Pinnaka A.K."/>
            <person name="Singh H."/>
            <person name="Kaur M."/>
        </authorList>
    </citation>
    <scope>NUCLEOTIDE SEQUENCE [LARGE SCALE GENOMIC DNA]</scope>
    <source>
        <strain evidence="2 3">SMB1</strain>
    </source>
</reference>
<feature type="transmembrane region" description="Helical" evidence="1">
    <location>
        <begin position="6"/>
        <end position="27"/>
    </location>
</feature>
<comment type="caution">
    <text evidence="2">The sequence shown here is derived from an EMBL/GenBank/DDBJ whole genome shotgun (WGS) entry which is preliminary data.</text>
</comment>
<keyword evidence="1" id="KW-0472">Membrane</keyword>
<protein>
    <submittedName>
        <fullName evidence="2">Uncharacterized protein</fullName>
    </submittedName>
</protein>
<evidence type="ECO:0000313" key="3">
    <source>
        <dbReference type="Proteomes" id="UP000249522"/>
    </source>
</evidence>
<sequence length="186" mass="20930">MEIIGLIITAVCALVIVSLIIILLGYWDQHHTQNKLIEMGAIASCGAYHVGGVPGVPAPAKVKLYIGADRLMIKYKRQTHVIPVNSITAAKDLARSKEKLDYMREHGLLYPDSPDGLLLGPMMELMDPEEGPRIFKRISSYLLLNYLVNNQLKAMAFGFDQVEDYRPFDEFYPRLLGRMESSKIYG</sequence>
<dbReference type="Proteomes" id="UP000249522">
    <property type="component" value="Unassembled WGS sequence"/>
</dbReference>
<keyword evidence="1" id="KW-1133">Transmembrane helix</keyword>
<dbReference type="RefSeq" id="WP_111144863.1">
    <property type="nucleotide sequence ID" value="NZ_QKRB01000010.1"/>
</dbReference>
<dbReference type="AlphaFoldDB" id="A0A2W1LRB7"/>
<dbReference type="EMBL" id="QKRB01000010">
    <property type="protein sequence ID" value="PZD97502.1"/>
    <property type="molecule type" value="Genomic_DNA"/>
</dbReference>
<proteinExistence type="predicted"/>
<name>A0A2W1LRB7_9BACL</name>
<evidence type="ECO:0000256" key="1">
    <source>
        <dbReference type="SAM" id="Phobius"/>
    </source>
</evidence>
<organism evidence="2 3">
    <name type="scientific">Paenibacillus sambharensis</name>
    <dbReference type="NCBI Taxonomy" id="1803190"/>
    <lineage>
        <taxon>Bacteria</taxon>
        <taxon>Bacillati</taxon>
        <taxon>Bacillota</taxon>
        <taxon>Bacilli</taxon>
        <taxon>Bacillales</taxon>
        <taxon>Paenibacillaceae</taxon>
        <taxon>Paenibacillus</taxon>
    </lineage>
</organism>
<gene>
    <name evidence="2" type="ORF">DNH61_01090</name>
</gene>